<dbReference type="OrthoDB" id="1104158at2759"/>
<dbReference type="SMART" id="SM00671">
    <property type="entry name" value="SEL1"/>
    <property type="match status" value="2"/>
</dbReference>
<reference evidence="3 4" key="1">
    <citation type="submission" date="2020-02" db="EMBL/GenBank/DDBJ databases">
        <authorList>
            <person name="Ma Q."/>
            <person name="Huang Y."/>
            <person name="Song X."/>
            <person name="Pei D."/>
        </authorList>
    </citation>
    <scope>NUCLEOTIDE SEQUENCE [LARGE SCALE GENOMIC DNA]</scope>
    <source>
        <strain evidence="3">Sxm20200214</strain>
        <tissue evidence="3">Leaf</tissue>
    </source>
</reference>
<feature type="region of interest" description="Disordered" evidence="1">
    <location>
        <begin position="41"/>
        <end position="73"/>
    </location>
</feature>
<dbReference type="SUPFAM" id="SSF81901">
    <property type="entry name" value="HCP-like"/>
    <property type="match status" value="2"/>
</dbReference>
<name>A0A8X7PQ13_BRACI</name>
<dbReference type="EMBL" id="JAAMPC010000015">
    <property type="protein sequence ID" value="KAG2255052.1"/>
    <property type="molecule type" value="Genomic_DNA"/>
</dbReference>
<dbReference type="GO" id="GO:0036503">
    <property type="term" value="P:ERAD pathway"/>
    <property type="evidence" value="ECO:0007669"/>
    <property type="project" value="InterPro"/>
</dbReference>
<comment type="caution">
    <text evidence="3">The sequence shown here is derived from an EMBL/GenBank/DDBJ whole genome shotgun (WGS) entry which is preliminary data.</text>
</comment>
<evidence type="ECO:0000313" key="4">
    <source>
        <dbReference type="Proteomes" id="UP000886595"/>
    </source>
</evidence>
<dbReference type="Pfam" id="PF08238">
    <property type="entry name" value="Sel1"/>
    <property type="match status" value="2"/>
</dbReference>
<dbReference type="PANTHER" id="PTHR45084:SF1">
    <property type="entry name" value="ERAD-ASSOCIATED E3 UBIQUITIN-PROTEIN LIGASE COMPONENT HRD3A-RELATED"/>
    <property type="match status" value="1"/>
</dbReference>
<feature type="chain" id="PRO_5036468944" evidence="2">
    <location>
        <begin position="26"/>
        <end position="265"/>
    </location>
</feature>
<dbReference type="PANTHER" id="PTHR45084">
    <property type="entry name" value="ERAD-ASSOCIATED E3 UBIQUITIN-PROTEIN LIGASE COMPONENT HRD3A-RELATED"/>
    <property type="match status" value="1"/>
</dbReference>
<dbReference type="InterPro" id="IPR011990">
    <property type="entry name" value="TPR-like_helical_dom_sf"/>
</dbReference>
<gene>
    <name evidence="3" type="ORF">Bca52824_074346</name>
</gene>
<dbReference type="InterPro" id="IPR044623">
    <property type="entry name" value="HRD3"/>
</dbReference>
<dbReference type="Proteomes" id="UP000886595">
    <property type="component" value="Unassembled WGS sequence"/>
</dbReference>
<dbReference type="Gene3D" id="1.25.40.10">
    <property type="entry name" value="Tetratricopeptide repeat domain"/>
    <property type="match status" value="1"/>
</dbReference>
<feature type="signal peptide" evidence="2">
    <location>
        <begin position="1"/>
        <end position="25"/>
    </location>
</feature>
<dbReference type="InterPro" id="IPR006597">
    <property type="entry name" value="Sel1-like"/>
</dbReference>
<evidence type="ECO:0000256" key="1">
    <source>
        <dbReference type="SAM" id="MobiDB-lite"/>
    </source>
</evidence>
<evidence type="ECO:0000313" key="3">
    <source>
        <dbReference type="EMBL" id="KAG2255052.1"/>
    </source>
</evidence>
<proteinExistence type="predicted"/>
<keyword evidence="2" id="KW-0732">Signal</keyword>
<evidence type="ECO:0000256" key="2">
    <source>
        <dbReference type="SAM" id="SignalP"/>
    </source>
</evidence>
<sequence length="265" mass="29560">MRISGYVIVVLSVTLFYCVDRSVHALPVVLVLSNDDLNSGGDDPGVGDSSNFDEFGESEPKSEEELDPGSLTEEAVEEIEAASSSGDPHSQSLMGFVYGMGMKREKSKSKSFLHHNFVAEGGNMQSNMTLACTYLRQDMHDKAVKLYAKLAETVVNSFLISKDSPVVEPTRIHSGIEENKGALRKSRGEEDEDFQILEYQAQKGNAVAMYKIELFYYFGLRGLRRDHTKALHWFSKAVEKGEPRHKVKCNKHCFSRTPPLPLGFT</sequence>
<keyword evidence="4" id="KW-1185">Reference proteome</keyword>
<dbReference type="AlphaFoldDB" id="A0A8X7PQ13"/>
<accession>A0A8X7PQ13</accession>
<protein>
    <submittedName>
        <fullName evidence="3">Uncharacterized protein</fullName>
    </submittedName>
</protein>
<organism evidence="3 4">
    <name type="scientific">Brassica carinata</name>
    <name type="common">Ethiopian mustard</name>
    <name type="synonym">Abyssinian cabbage</name>
    <dbReference type="NCBI Taxonomy" id="52824"/>
    <lineage>
        <taxon>Eukaryota</taxon>
        <taxon>Viridiplantae</taxon>
        <taxon>Streptophyta</taxon>
        <taxon>Embryophyta</taxon>
        <taxon>Tracheophyta</taxon>
        <taxon>Spermatophyta</taxon>
        <taxon>Magnoliopsida</taxon>
        <taxon>eudicotyledons</taxon>
        <taxon>Gunneridae</taxon>
        <taxon>Pentapetalae</taxon>
        <taxon>rosids</taxon>
        <taxon>malvids</taxon>
        <taxon>Brassicales</taxon>
        <taxon>Brassicaceae</taxon>
        <taxon>Brassiceae</taxon>
        <taxon>Brassica</taxon>
    </lineage>
</organism>